<comment type="similarity">
    <text evidence="2">Belongs to the fatty-acid and retinol-binding protein (FARBP) family.</text>
</comment>
<keyword evidence="4" id="KW-0732">Signal</keyword>
<evidence type="ECO:0000256" key="2">
    <source>
        <dbReference type="ARBA" id="ARBA00006648"/>
    </source>
</evidence>
<comment type="subcellular location">
    <subcellularLocation>
        <location evidence="1">Secreted</location>
    </subcellularLocation>
</comment>
<dbReference type="WBParaSite" id="DME_0000351901-mRNA-1">
    <property type="protein sequence ID" value="DME_0000351901-mRNA-1"/>
    <property type="gene ID" value="DME_0000351901"/>
</dbReference>
<keyword evidence="3" id="KW-0964">Secreted</keyword>
<keyword evidence="6" id="KW-0175">Coiled coil</keyword>
<dbReference type="GO" id="GO:0019841">
    <property type="term" value="F:retinol binding"/>
    <property type="evidence" value="ECO:0007669"/>
    <property type="project" value="UniProtKB-KW"/>
</dbReference>
<dbReference type="Pfam" id="PF05823">
    <property type="entry name" value="Gp-FAR-1"/>
    <property type="match status" value="1"/>
</dbReference>
<dbReference type="GO" id="GO:0005576">
    <property type="term" value="C:extracellular region"/>
    <property type="evidence" value="ECO:0007669"/>
    <property type="project" value="UniProtKB-SubCell"/>
</dbReference>
<dbReference type="EMBL" id="UYYG01001161">
    <property type="protein sequence ID" value="VDN57551.1"/>
    <property type="molecule type" value="Genomic_DNA"/>
</dbReference>
<dbReference type="GO" id="GO:0016918">
    <property type="term" value="F:retinal binding"/>
    <property type="evidence" value="ECO:0007669"/>
    <property type="project" value="UniProtKB-KW"/>
</dbReference>
<reference evidence="9 11" key="2">
    <citation type="submission" date="2018-11" db="EMBL/GenBank/DDBJ databases">
        <authorList>
            <consortium name="Pathogen Informatics"/>
        </authorList>
    </citation>
    <scope>NUCLEOTIDE SEQUENCE [LARGE SCALE GENOMIC DNA]</scope>
</reference>
<accession>A0A0N4U8X9</accession>
<organism evidence="10 12">
    <name type="scientific">Dracunculus medinensis</name>
    <name type="common">Guinea worm</name>
    <dbReference type="NCBI Taxonomy" id="318479"/>
    <lineage>
        <taxon>Eukaryota</taxon>
        <taxon>Metazoa</taxon>
        <taxon>Ecdysozoa</taxon>
        <taxon>Nematoda</taxon>
        <taxon>Chromadorea</taxon>
        <taxon>Rhabditida</taxon>
        <taxon>Spirurina</taxon>
        <taxon>Dracunculoidea</taxon>
        <taxon>Dracunculidae</taxon>
        <taxon>Dracunculus</taxon>
    </lineage>
</organism>
<keyword evidence="7" id="KW-0683">Retinol-binding</keyword>
<evidence type="ECO:0000256" key="6">
    <source>
        <dbReference type="ARBA" id="ARBA00023054"/>
    </source>
</evidence>
<evidence type="ECO:0000256" key="4">
    <source>
        <dbReference type="ARBA" id="ARBA00022729"/>
    </source>
</evidence>
<evidence type="ECO:0000313" key="12">
    <source>
        <dbReference type="WBParaSite" id="DME_0000351901-mRNA-1"/>
    </source>
</evidence>
<dbReference type="Proteomes" id="UP000038040">
    <property type="component" value="Unplaced"/>
</dbReference>
<evidence type="ECO:0000313" key="9">
    <source>
        <dbReference type="EMBL" id="VDN57551.1"/>
    </source>
</evidence>
<evidence type="ECO:0000256" key="1">
    <source>
        <dbReference type="ARBA" id="ARBA00004613"/>
    </source>
</evidence>
<evidence type="ECO:0000313" key="10">
    <source>
        <dbReference type="Proteomes" id="UP000038040"/>
    </source>
</evidence>
<protein>
    <submittedName>
        <fullName evidence="12">Fatty-acid and retinol-binding protein 1</fullName>
    </submittedName>
</protein>
<sequence length="155" mass="17985">MTEFVKNLEEEEQAILIRFLQNLVDPKSPVTVDNFMGTIGTASKKLHGKIKNVICQLQWKILMFEPEAKYFLHQVFHEGIGLLRTAKKSKNTLDNKRFIGIFLDVTNKLTEQFFQLSAKNQEAIKSAFPGLFKLTQELKEIHSRLKPWEGNSMFR</sequence>
<name>A0A0N4U8X9_DRAME</name>
<dbReference type="Gene3D" id="1.20.120.1100">
    <property type="match status" value="1"/>
</dbReference>
<evidence type="ECO:0000256" key="8">
    <source>
        <dbReference type="ARBA" id="ARBA00023121"/>
    </source>
</evidence>
<gene>
    <name evidence="9" type="ORF">DME_LOCUS7524</name>
</gene>
<keyword evidence="11" id="KW-1185">Reference proteome</keyword>
<evidence type="ECO:0000256" key="3">
    <source>
        <dbReference type="ARBA" id="ARBA00022525"/>
    </source>
</evidence>
<dbReference type="InterPro" id="IPR008632">
    <property type="entry name" value="Gp-FAR-1"/>
</dbReference>
<proteinExistence type="inferred from homology"/>
<dbReference type="Proteomes" id="UP000274756">
    <property type="component" value="Unassembled WGS sequence"/>
</dbReference>
<evidence type="ECO:0000313" key="11">
    <source>
        <dbReference type="Proteomes" id="UP000274756"/>
    </source>
</evidence>
<evidence type="ECO:0000256" key="7">
    <source>
        <dbReference type="ARBA" id="ARBA00023072"/>
    </source>
</evidence>
<keyword evidence="8" id="KW-0446">Lipid-binding</keyword>
<dbReference type="AlphaFoldDB" id="A0A0N4U8X9"/>
<keyword evidence="5" id="KW-0845">Vitamin A</keyword>
<reference evidence="12" key="1">
    <citation type="submission" date="2017-02" db="UniProtKB">
        <authorList>
            <consortium name="WormBaseParasite"/>
        </authorList>
    </citation>
    <scope>IDENTIFICATION</scope>
</reference>
<evidence type="ECO:0000256" key="5">
    <source>
        <dbReference type="ARBA" id="ARBA00022893"/>
    </source>
</evidence>